<dbReference type="GO" id="GO:0008270">
    <property type="term" value="F:zinc ion binding"/>
    <property type="evidence" value="ECO:0007669"/>
    <property type="project" value="UniProtKB-KW"/>
</dbReference>
<evidence type="ECO:0000313" key="5">
    <source>
        <dbReference type="EMBL" id="KAF5666327.1"/>
    </source>
</evidence>
<evidence type="ECO:0000256" key="2">
    <source>
        <dbReference type="ARBA" id="ARBA00022771"/>
    </source>
</evidence>
<reference evidence="5 6" key="2">
    <citation type="submission" date="2020-05" db="EMBL/GenBank/DDBJ databases">
        <title>Identification and distribution of gene clusters putatively required for synthesis of sphingolipid metabolism inhibitors in phylogenetically diverse species of the filamentous fungus Fusarium.</title>
        <authorList>
            <person name="Kim H.-S."/>
            <person name="Busman M."/>
            <person name="Brown D.W."/>
            <person name="Divon H."/>
            <person name="Uhlig S."/>
            <person name="Proctor R.H."/>
        </authorList>
    </citation>
    <scope>NUCLEOTIDE SEQUENCE [LARGE SCALE GENOMIC DNA]</scope>
    <source>
        <strain evidence="5 6">NRRL 25331</strain>
    </source>
</reference>
<evidence type="ECO:0008006" key="7">
    <source>
        <dbReference type="Google" id="ProtNLM"/>
    </source>
</evidence>
<evidence type="ECO:0000256" key="1">
    <source>
        <dbReference type="ARBA" id="ARBA00022723"/>
    </source>
</evidence>
<feature type="compositionally biased region" description="Basic and acidic residues" evidence="4">
    <location>
        <begin position="199"/>
        <end position="216"/>
    </location>
</feature>
<organism evidence="5 6">
    <name type="scientific">Fusarium circinatum</name>
    <name type="common">Pitch canker fungus</name>
    <name type="synonym">Gibberella circinata</name>
    <dbReference type="NCBI Taxonomy" id="48490"/>
    <lineage>
        <taxon>Eukaryota</taxon>
        <taxon>Fungi</taxon>
        <taxon>Dikarya</taxon>
        <taxon>Ascomycota</taxon>
        <taxon>Pezizomycotina</taxon>
        <taxon>Sordariomycetes</taxon>
        <taxon>Hypocreomycetidae</taxon>
        <taxon>Hypocreales</taxon>
        <taxon>Nectriaceae</taxon>
        <taxon>Fusarium</taxon>
        <taxon>Fusarium fujikuroi species complex</taxon>
    </lineage>
</organism>
<name>A0A8H5TB00_FUSCI</name>
<keyword evidence="3" id="KW-0862">Zinc</keyword>
<feature type="region of interest" description="Disordered" evidence="4">
    <location>
        <begin position="291"/>
        <end position="321"/>
    </location>
</feature>
<protein>
    <recommendedName>
        <fullName evidence="7">RING-type domain-containing protein</fullName>
    </recommendedName>
</protein>
<feature type="region of interest" description="Disordered" evidence="4">
    <location>
        <begin position="450"/>
        <end position="475"/>
    </location>
</feature>
<keyword evidence="1" id="KW-0479">Metal-binding</keyword>
<feature type="region of interest" description="Disordered" evidence="4">
    <location>
        <begin position="196"/>
        <end position="216"/>
    </location>
</feature>
<feature type="compositionally biased region" description="Low complexity" evidence="4">
    <location>
        <begin position="450"/>
        <end position="459"/>
    </location>
</feature>
<dbReference type="PROSITE" id="PS00518">
    <property type="entry name" value="ZF_RING_1"/>
    <property type="match status" value="1"/>
</dbReference>
<reference evidence="6" key="1">
    <citation type="journal article" date="2020" name="BMC Genomics">
        <title>Correction to: Identification and distribution of gene clusters required for synthesis of sphingolipid metabolism inhibitors in diverse species of the filamentous fungus Fusarium.</title>
        <authorList>
            <person name="Kim H.S."/>
            <person name="Lohmar J.M."/>
            <person name="Busman M."/>
            <person name="Brown D.W."/>
            <person name="Naumann T.A."/>
            <person name="Divon H.H."/>
            <person name="Lysoe E."/>
            <person name="Uhlig S."/>
            <person name="Proctor R.H."/>
        </authorList>
    </citation>
    <scope>NUCLEOTIDE SEQUENCE [LARGE SCALE GENOMIC DNA]</scope>
    <source>
        <strain evidence="6">NRRL 25331</strain>
    </source>
</reference>
<gene>
    <name evidence="5" type="ORF">FCIRC_10233</name>
</gene>
<evidence type="ECO:0000313" key="6">
    <source>
        <dbReference type="Proteomes" id="UP000572754"/>
    </source>
</evidence>
<evidence type="ECO:0000256" key="4">
    <source>
        <dbReference type="SAM" id="MobiDB-lite"/>
    </source>
</evidence>
<sequence length="628" mass="68187">MSFVQDAEMQHYARLQLDNIDMLLSQNPGEGELSDLEKEAIAIRPYLQLVAVGAVEFNEEAVIARVNKGFSTPEYDLPGLCTTSPSAAAPTRQVDGLVTAAAGTMDGLRTEGLSVEVAYQNDFARLDAALRDRQACIDDDIYSDDNAGAPRVALSELETVHSNSSKVSKVTETALAFLSQCDVCHIIEARAQSCSHSISSREAEHGTPSKDPTTRDVERVGIEAASPAPTTHHHHNEVGEGLISFDEDPTPAGTIPTTIANVSLPTSTFAKEWEEAESDNVALDISPTTAHPVESETELPVQTSDAVPLSTKGTTSVPGDECTISAEPQCDAVSITGDDAITPTASVHKDNNVVKCFKCGNDCDESVITCSCSHQYCAGCLNDTVKASIQGPTSFPPVCCEIPIPVDINTSIFDEKTLYDFLWKKFGASDIGEKGIGECGDKSLPSLHPRPSTPLTPSTPSVPSPPSLSTEEKSEYSFNGFGEEAADNEGTKCHVCHNTIEKGLYCPDCCYQCNNSRADCKCDWWDGRQRREKGMAIAKASTFQTAQPQVAPFRGQRKQFGGIFERNTRTHRAEIQNGACQHLLMKQVKLSGRCFDCYHMLPTFLWQCTRCKYSVCKHCGMKRGIFSR</sequence>
<feature type="compositionally biased region" description="Polar residues" evidence="4">
    <location>
        <begin position="300"/>
        <end position="317"/>
    </location>
</feature>
<keyword evidence="6" id="KW-1185">Reference proteome</keyword>
<comment type="caution">
    <text evidence="5">The sequence shown here is derived from an EMBL/GenBank/DDBJ whole genome shotgun (WGS) entry which is preliminary data.</text>
</comment>
<dbReference type="AlphaFoldDB" id="A0A8H5TB00"/>
<proteinExistence type="predicted"/>
<evidence type="ECO:0000256" key="3">
    <source>
        <dbReference type="ARBA" id="ARBA00022833"/>
    </source>
</evidence>
<keyword evidence="2" id="KW-0863">Zinc-finger</keyword>
<dbReference type="InterPro" id="IPR017907">
    <property type="entry name" value="Znf_RING_CS"/>
</dbReference>
<dbReference type="Proteomes" id="UP000572754">
    <property type="component" value="Unassembled WGS sequence"/>
</dbReference>
<dbReference type="EMBL" id="JAAQPE010000372">
    <property type="protein sequence ID" value="KAF5666327.1"/>
    <property type="molecule type" value="Genomic_DNA"/>
</dbReference>
<accession>A0A8H5TB00</accession>